<dbReference type="PROSITE" id="PS00687">
    <property type="entry name" value="ALDEHYDE_DEHYDR_GLU"/>
    <property type="match status" value="1"/>
</dbReference>
<evidence type="ECO:0000256" key="5">
    <source>
        <dbReference type="PROSITE-ProRule" id="PRU10007"/>
    </source>
</evidence>
<dbReference type="FunFam" id="3.40.605.10:FF:000007">
    <property type="entry name" value="NAD/NADP-dependent betaine aldehyde dehydrogenase"/>
    <property type="match status" value="1"/>
</dbReference>
<dbReference type="FunFam" id="3.40.309.10:FF:000009">
    <property type="entry name" value="Aldehyde dehydrogenase A"/>
    <property type="match status" value="1"/>
</dbReference>
<dbReference type="InterPro" id="IPR015590">
    <property type="entry name" value="Aldehyde_DH_dom"/>
</dbReference>
<keyword evidence="9" id="KW-1185">Reference proteome</keyword>
<dbReference type="Gene3D" id="3.40.605.10">
    <property type="entry name" value="Aldehyde Dehydrogenase, Chain A, domain 1"/>
    <property type="match status" value="1"/>
</dbReference>
<reference evidence="8" key="1">
    <citation type="journal article" date="2021" name="Nat. Commun.">
        <title>Genetic determinants of endophytism in the Arabidopsis root mycobiome.</title>
        <authorList>
            <person name="Mesny F."/>
            <person name="Miyauchi S."/>
            <person name="Thiergart T."/>
            <person name="Pickel B."/>
            <person name="Atanasova L."/>
            <person name="Karlsson M."/>
            <person name="Huettel B."/>
            <person name="Barry K.W."/>
            <person name="Haridas S."/>
            <person name="Chen C."/>
            <person name="Bauer D."/>
            <person name="Andreopoulos W."/>
            <person name="Pangilinan J."/>
            <person name="LaButti K."/>
            <person name="Riley R."/>
            <person name="Lipzen A."/>
            <person name="Clum A."/>
            <person name="Drula E."/>
            <person name="Henrissat B."/>
            <person name="Kohler A."/>
            <person name="Grigoriev I.V."/>
            <person name="Martin F.M."/>
            <person name="Hacquard S."/>
        </authorList>
    </citation>
    <scope>NUCLEOTIDE SEQUENCE</scope>
    <source>
        <strain evidence="8">MPI-SDFR-AT-0117</strain>
    </source>
</reference>
<evidence type="ECO:0000259" key="7">
    <source>
        <dbReference type="Pfam" id="PF00171"/>
    </source>
</evidence>
<accession>A0A9P9AFM2</accession>
<dbReference type="Gene3D" id="3.40.309.10">
    <property type="entry name" value="Aldehyde Dehydrogenase, Chain A, domain 2"/>
    <property type="match status" value="1"/>
</dbReference>
<evidence type="ECO:0000256" key="6">
    <source>
        <dbReference type="RuleBase" id="RU003345"/>
    </source>
</evidence>
<dbReference type="InterPro" id="IPR016163">
    <property type="entry name" value="Ald_DH_C"/>
</dbReference>
<protein>
    <recommendedName>
        <fullName evidence="3">aldehyde dehydrogenase (NAD(+))</fullName>
        <ecNumber evidence="3">1.2.1.3</ecNumber>
    </recommendedName>
</protein>
<dbReference type="GO" id="GO:0004029">
    <property type="term" value="F:aldehyde dehydrogenase (NAD+) activity"/>
    <property type="evidence" value="ECO:0007669"/>
    <property type="project" value="UniProtKB-EC"/>
</dbReference>
<evidence type="ECO:0000256" key="2">
    <source>
        <dbReference type="ARBA" id="ARBA00023002"/>
    </source>
</evidence>
<organism evidence="8 9">
    <name type="scientific">Plectosphaerella plurivora</name>
    <dbReference type="NCBI Taxonomy" id="936078"/>
    <lineage>
        <taxon>Eukaryota</taxon>
        <taxon>Fungi</taxon>
        <taxon>Dikarya</taxon>
        <taxon>Ascomycota</taxon>
        <taxon>Pezizomycotina</taxon>
        <taxon>Sordariomycetes</taxon>
        <taxon>Hypocreomycetidae</taxon>
        <taxon>Glomerellales</taxon>
        <taxon>Plectosphaerellaceae</taxon>
        <taxon>Plectosphaerella</taxon>
    </lineage>
</organism>
<evidence type="ECO:0000256" key="3">
    <source>
        <dbReference type="ARBA" id="ARBA00024226"/>
    </source>
</evidence>
<dbReference type="OrthoDB" id="310895at2759"/>
<evidence type="ECO:0000256" key="4">
    <source>
        <dbReference type="ARBA" id="ARBA00049194"/>
    </source>
</evidence>
<dbReference type="CDD" id="cd07106">
    <property type="entry name" value="ALDH_AldA-AAD23400"/>
    <property type="match status" value="1"/>
</dbReference>
<proteinExistence type="inferred from homology"/>
<dbReference type="Pfam" id="PF00171">
    <property type="entry name" value="Aldedh"/>
    <property type="match status" value="1"/>
</dbReference>
<dbReference type="InterPro" id="IPR016160">
    <property type="entry name" value="Ald_DH_CS_CYS"/>
</dbReference>
<dbReference type="InterPro" id="IPR029510">
    <property type="entry name" value="Ald_DH_CS_GLU"/>
</dbReference>
<dbReference type="EC" id="1.2.1.3" evidence="3"/>
<dbReference type="EMBL" id="JAGSXJ010000002">
    <property type="protein sequence ID" value="KAH6695417.1"/>
    <property type="molecule type" value="Genomic_DNA"/>
</dbReference>
<comment type="catalytic activity">
    <reaction evidence="4">
        <text>an aldehyde + NAD(+) + H2O = a carboxylate + NADH + 2 H(+)</text>
        <dbReference type="Rhea" id="RHEA:16185"/>
        <dbReference type="ChEBI" id="CHEBI:15377"/>
        <dbReference type="ChEBI" id="CHEBI:15378"/>
        <dbReference type="ChEBI" id="CHEBI:17478"/>
        <dbReference type="ChEBI" id="CHEBI:29067"/>
        <dbReference type="ChEBI" id="CHEBI:57540"/>
        <dbReference type="ChEBI" id="CHEBI:57945"/>
        <dbReference type="EC" id="1.2.1.3"/>
    </reaction>
</comment>
<dbReference type="SUPFAM" id="SSF53720">
    <property type="entry name" value="ALDH-like"/>
    <property type="match status" value="1"/>
</dbReference>
<evidence type="ECO:0000313" key="9">
    <source>
        <dbReference type="Proteomes" id="UP000770015"/>
    </source>
</evidence>
<name>A0A9P9AFM2_9PEZI</name>
<comment type="caution">
    <text evidence="8">The sequence shown here is derived from an EMBL/GenBank/DDBJ whole genome shotgun (WGS) entry which is preliminary data.</text>
</comment>
<evidence type="ECO:0000313" key="8">
    <source>
        <dbReference type="EMBL" id="KAH6695417.1"/>
    </source>
</evidence>
<dbReference type="PROSITE" id="PS00070">
    <property type="entry name" value="ALDEHYDE_DEHYDR_CYS"/>
    <property type="match status" value="1"/>
</dbReference>
<dbReference type="AlphaFoldDB" id="A0A9P9AFM2"/>
<keyword evidence="2 6" id="KW-0560">Oxidoreductase</keyword>
<dbReference type="Proteomes" id="UP000770015">
    <property type="component" value="Unassembled WGS sequence"/>
</dbReference>
<feature type="active site" evidence="5">
    <location>
        <position position="240"/>
    </location>
</feature>
<evidence type="ECO:0000256" key="1">
    <source>
        <dbReference type="ARBA" id="ARBA00009986"/>
    </source>
</evidence>
<dbReference type="InterPro" id="IPR044086">
    <property type="entry name" value="LUC3-like"/>
</dbReference>
<gene>
    <name evidence="8" type="ORF">F5X68DRAFT_272779</name>
</gene>
<feature type="domain" description="Aldehyde dehydrogenase" evidence="7">
    <location>
        <begin position="21"/>
        <end position="466"/>
    </location>
</feature>
<dbReference type="PANTHER" id="PTHR11699">
    <property type="entry name" value="ALDEHYDE DEHYDROGENASE-RELATED"/>
    <property type="match status" value="1"/>
</dbReference>
<dbReference type="InterPro" id="IPR016162">
    <property type="entry name" value="Ald_DH_N"/>
</dbReference>
<sequence>MGVTFDTFSNVVDGKLQSTATTRNGVNPATLEDLPPVPVSSQNDLDVAVEAAAKATLKWQEVPIDKRREAVNRFADALEAQASEFSAYLTKEQGKPTAGADYELVQAVGTLRGIAQLPFGEEVVEDSEQARVITRYVPIGVAAGIVPWNFMFKLGPAVITGNSIIIKPSPFTPYCGLKIVELAQEFFPPGVVQALSGDDNLGPMLTVHPGIQKISFTGSTATGRKVMQSCSKTLKRVTLELGGNDAAIVCSSVDIPSIAPAITGVALYNSGQVCIAIKRIYVHSSIYREFLDAMVAYAKTLVVGDGSEKDTTHGPVQNKMQYERVKGLIASIEAEKLNVAFGDLNVTASQKKGYFINPVIVDNPSDESTIVTEEPFGPVFPVMQWTEEDEVIRRANNTDMGLGASVWTNDQEQADRLSRKLQAGTVWVNTHMELRPDAAFGGHKSSGVGTELGINGLKSYCNIQTIHQKKA</sequence>
<comment type="similarity">
    <text evidence="1 6">Belongs to the aldehyde dehydrogenase family.</text>
</comment>
<dbReference type="InterPro" id="IPR016161">
    <property type="entry name" value="Ald_DH/histidinol_DH"/>
</dbReference>